<evidence type="ECO:0000256" key="8">
    <source>
        <dbReference type="ARBA" id="ARBA00022643"/>
    </source>
</evidence>
<evidence type="ECO:0000256" key="12">
    <source>
        <dbReference type="ARBA" id="ARBA00023002"/>
    </source>
</evidence>
<dbReference type="FunFam" id="1.10.630.10:FF:000040">
    <property type="entry name" value="Bifunctional cytochrome P450/NADPH--P450 reductase"/>
    <property type="match status" value="1"/>
</dbReference>
<name>A0A940WKL6_9ACTN</name>
<sequence>MASTAELWPELDQIPKAPPTPAPPSGEDAAGYGPPAPLQGFMQLARELGPIFQFEAPGFQMVIASGADLVAELVDESRFAKHVGFGMAAYREVTADGLFTAFNEEPNWQLAHDILAPAFTLEAMRSYHAAMTATVRELIAAWNKRAGEPLNVVGDMTNLALESIGRAGFGYTFDSFQRSEPHPFIASMIATLQHSTKMPDEQAAEREQHENNVRFMHELVDDVVRRRQDSGDTGTSDLLGVMLNTAQPGTGNKLDLTNIRNQITTFLVAGFGTSAGLMSFALYYLTKHPDVLAKAREEVDRVLGGDLDADPTYEQTAKLRYVRKVLDEALRLWPPAAVFMREAREDTVLGGRYPMKKGAWALVLTPVLHRDQAIWGEDAERFDPERFGPDAVRSRPAHAYKPFGTGPRACIGRQFAQHEATLALGMLLQRFDLEADPGYELTVGEPGFFMPAGFTLTARPRTSTAEGAAPAAEAAAAQCPYHALQTT</sequence>
<comment type="cofactor">
    <cofactor evidence="15">
        <name>heme</name>
        <dbReference type="ChEBI" id="CHEBI:30413"/>
    </cofactor>
</comment>
<evidence type="ECO:0000256" key="11">
    <source>
        <dbReference type="ARBA" id="ARBA00022857"/>
    </source>
</evidence>
<dbReference type="PRINTS" id="PR00385">
    <property type="entry name" value="P450"/>
</dbReference>
<evidence type="ECO:0000256" key="1">
    <source>
        <dbReference type="ARBA" id="ARBA00001917"/>
    </source>
</evidence>
<gene>
    <name evidence="19" type="ORF">JOL79_05295</name>
</gene>
<comment type="cofactor">
    <cofactor evidence="1">
        <name>FMN</name>
        <dbReference type="ChEBI" id="CHEBI:58210"/>
    </cofactor>
</comment>
<dbReference type="GO" id="GO:0016705">
    <property type="term" value="F:oxidoreductase activity, acting on paired donors, with incorporation or reduction of molecular oxygen"/>
    <property type="evidence" value="ECO:0007669"/>
    <property type="project" value="InterPro"/>
</dbReference>
<proteinExistence type="inferred from homology"/>
<dbReference type="PANTHER" id="PTHR24291:SF50">
    <property type="entry name" value="BIFUNCTIONAL ALBAFLAVENONE MONOOXYGENASE_TERPENE SYNTHASE"/>
    <property type="match status" value="1"/>
</dbReference>
<dbReference type="GO" id="GO:0020037">
    <property type="term" value="F:heme binding"/>
    <property type="evidence" value="ECO:0007669"/>
    <property type="project" value="InterPro"/>
</dbReference>
<comment type="similarity">
    <text evidence="3">In the N-terminal section; belongs to the cytochrome P450 family.</text>
</comment>
<dbReference type="InterPro" id="IPR036396">
    <property type="entry name" value="Cyt_P450_sf"/>
</dbReference>
<evidence type="ECO:0000256" key="6">
    <source>
        <dbReference type="ARBA" id="ARBA00022617"/>
    </source>
</evidence>
<evidence type="ECO:0000256" key="7">
    <source>
        <dbReference type="ARBA" id="ARBA00022630"/>
    </source>
</evidence>
<keyword evidence="20" id="KW-1185">Reference proteome</keyword>
<keyword evidence="13 15" id="KW-0408">Iron</keyword>
<dbReference type="InterPro" id="IPR050196">
    <property type="entry name" value="Cytochrome_P450_Monoox"/>
</dbReference>
<dbReference type="RefSeq" id="WP_210154503.1">
    <property type="nucleotide sequence ID" value="NZ_JAFCNB010000002.1"/>
</dbReference>
<evidence type="ECO:0000256" key="5">
    <source>
        <dbReference type="ARBA" id="ARBA00022448"/>
    </source>
</evidence>
<keyword evidence="10" id="KW-0274">FAD</keyword>
<protein>
    <submittedName>
        <fullName evidence="19">Cytochrome P450</fullName>
    </submittedName>
</protein>
<organism evidence="19 20">
    <name type="scientific">Microbispora oryzae</name>
    <dbReference type="NCBI Taxonomy" id="2806554"/>
    <lineage>
        <taxon>Bacteria</taxon>
        <taxon>Bacillati</taxon>
        <taxon>Actinomycetota</taxon>
        <taxon>Actinomycetes</taxon>
        <taxon>Streptosporangiales</taxon>
        <taxon>Streptosporangiaceae</taxon>
        <taxon>Microbispora</taxon>
    </lineage>
</organism>
<keyword evidence="7" id="KW-0285">Flavoprotein</keyword>
<dbReference type="InterPro" id="IPR001128">
    <property type="entry name" value="Cyt_P450"/>
</dbReference>
<dbReference type="CDD" id="cd11068">
    <property type="entry name" value="CYP120A1"/>
    <property type="match status" value="1"/>
</dbReference>
<feature type="region of interest" description="Disordered" evidence="17">
    <location>
        <begin position="1"/>
        <end position="33"/>
    </location>
</feature>
<dbReference type="Gene3D" id="1.10.630.10">
    <property type="entry name" value="Cytochrome P450"/>
    <property type="match status" value="1"/>
</dbReference>
<keyword evidence="18" id="KW-1133">Transmembrane helix</keyword>
<evidence type="ECO:0000256" key="4">
    <source>
        <dbReference type="ARBA" id="ARBA00010617"/>
    </source>
</evidence>
<feature type="binding site" description="axial binding residue" evidence="15">
    <location>
        <position position="410"/>
    </location>
    <ligand>
        <name>heme</name>
        <dbReference type="ChEBI" id="CHEBI:30413"/>
    </ligand>
    <ligandPart>
        <name>Fe</name>
        <dbReference type="ChEBI" id="CHEBI:18248"/>
    </ligandPart>
</feature>
<evidence type="ECO:0000256" key="3">
    <source>
        <dbReference type="ARBA" id="ARBA00010018"/>
    </source>
</evidence>
<evidence type="ECO:0000256" key="9">
    <source>
        <dbReference type="ARBA" id="ARBA00022723"/>
    </source>
</evidence>
<evidence type="ECO:0000256" key="10">
    <source>
        <dbReference type="ARBA" id="ARBA00022827"/>
    </source>
</evidence>
<dbReference type="GO" id="GO:0005506">
    <property type="term" value="F:iron ion binding"/>
    <property type="evidence" value="ECO:0007669"/>
    <property type="project" value="InterPro"/>
</dbReference>
<dbReference type="AlphaFoldDB" id="A0A940WKL6"/>
<dbReference type="PANTHER" id="PTHR24291">
    <property type="entry name" value="CYTOCHROME P450 FAMILY 4"/>
    <property type="match status" value="1"/>
</dbReference>
<keyword evidence="12 16" id="KW-0560">Oxidoreductase</keyword>
<keyword evidence="9 15" id="KW-0479">Metal-binding</keyword>
<evidence type="ECO:0000256" key="16">
    <source>
        <dbReference type="RuleBase" id="RU000461"/>
    </source>
</evidence>
<keyword evidence="5" id="KW-0813">Transport</keyword>
<comment type="cofactor">
    <cofactor evidence="2">
        <name>FAD</name>
        <dbReference type="ChEBI" id="CHEBI:57692"/>
    </cofactor>
</comment>
<evidence type="ECO:0000256" key="2">
    <source>
        <dbReference type="ARBA" id="ARBA00001974"/>
    </source>
</evidence>
<evidence type="ECO:0000256" key="17">
    <source>
        <dbReference type="SAM" id="MobiDB-lite"/>
    </source>
</evidence>
<keyword evidence="18" id="KW-0812">Transmembrane</keyword>
<evidence type="ECO:0000313" key="19">
    <source>
        <dbReference type="EMBL" id="MBP2703215.1"/>
    </source>
</evidence>
<dbReference type="PROSITE" id="PS00086">
    <property type="entry name" value="CYTOCHROME_P450"/>
    <property type="match status" value="1"/>
</dbReference>
<dbReference type="EMBL" id="JAFCNB010000002">
    <property type="protein sequence ID" value="MBP2703215.1"/>
    <property type="molecule type" value="Genomic_DNA"/>
</dbReference>
<evidence type="ECO:0000256" key="13">
    <source>
        <dbReference type="ARBA" id="ARBA00023004"/>
    </source>
</evidence>
<feature type="transmembrane region" description="Helical" evidence="18">
    <location>
        <begin position="266"/>
        <end position="286"/>
    </location>
</feature>
<keyword evidence="6 15" id="KW-0349">Heme</keyword>
<evidence type="ECO:0000313" key="20">
    <source>
        <dbReference type="Proteomes" id="UP000674234"/>
    </source>
</evidence>
<comment type="caution">
    <text evidence="19">The sequence shown here is derived from an EMBL/GenBank/DDBJ whole genome shotgun (WGS) entry which is preliminary data.</text>
</comment>
<keyword evidence="18" id="KW-0472">Membrane</keyword>
<dbReference type="Pfam" id="PF00067">
    <property type="entry name" value="p450"/>
    <property type="match status" value="1"/>
</dbReference>
<evidence type="ECO:0000256" key="18">
    <source>
        <dbReference type="SAM" id="Phobius"/>
    </source>
</evidence>
<evidence type="ECO:0000256" key="14">
    <source>
        <dbReference type="ARBA" id="ARBA00023033"/>
    </source>
</evidence>
<reference evidence="19" key="1">
    <citation type="submission" date="2021-02" db="EMBL/GenBank/DDBJ databases">
        <title>Draft genome sequence of Microbispora sp. RL4-1S isolated from rice leaves in Thailand.</title>
        <authorList>
            <person name="Muangham S."/>
            <person name="Duangmal K."/>
        </authorList>
    </citation>
    <scope>NUCLEOTIDE SEQUENCE</scope>
    <source>
        <strain evidence="19">RL4-1S</strain>
    </source>
</reference>
<evidence type="ECO:0000256" key="15">
    <source>
        <dbReference type="PIRSR" id="PIRSR602401-1"/>
    </source>
</evidence>
<keyword evidence="11" id="KW-0521">NADP</keyword>
<dbReference type="GO" id="GO:0004497">
    <property type="term" value="F:monooxygenase activity"/>
    <property type="evidence" value="ECO:0007669"/>
    <property type="project" value="UniProtKB-KW"/>
</dbReference>
<dbReference type="PRINTS" id="PR00463">
    <property type="entry name" value="EP450I"/>
</dbReference>
<comment type="similarity">
    <text evidence="4 16">Belongs to the cytochrome P450 family.</text>
</comment>
<dbReference type="InterPro" id="IPR017972">
    <property type="entry name" value="Cyt_P450_CS"/>
</dbReference>
<accession>A0A940WKL6</accession>
<dbReference type="SUPFAM" id="SSF48264">
    <property type="entry name" value="Cytochrome P450"/>
    <property type="match status" value="1"/>
</dbReference>
<dbReference type="InterPro" id="IPR002401">
    <property type="entry name" value="Cyt_P450_E_grp-I"/>
</dbReference>
<keyword evidence="8" id="KW-0288">FMN</keyword>
<dbReference type="Proteomes" id="UP000674234">
    <property type="component" value="Unassembled WGS sequence"/>
</dbReference>
<keyword evidence="14 16" id="KW-0503">Monooxygenase</keyword>